<evidence type="ECO:0000256" key="15">
    <source>
        <dbReference type="HAMAP-Rule" id="MF_01018"/>
    </source>
</evidence>
<evidence type="ECO:0000256" key="3">
    <source>
        <dbReference type="ARBA" id="ARBA00004667"/>
    </source>
</evidence>
<dbReference type="PANTHER" id="PTHR21403">
    <property type="entry name" value="ATP PHOSPHORIBOSYLTRANSFERASE ATP-PRTASE"/>
    <property type="match status" value="1"/>
</dbReference>
<evidence type="ECO:0000256" key="11">
    <source>
        <dbReference type="ARBA" id="ARBA00022741"/>
    </source>
</evidence>
<dbReference type="PROSITE" id="PS01316">
    <property type="entry name" value="ATP_P_PHORIBOSYLTR"/>
    <property type="match status" value="1"/>
</dbReference>
<evidence type="ECO:0000256" key="13">
    <source>
        <dbReference type="ARBA" id="ARBA00023102"/>
    </source>
</evidence>
<dbReference type="GO" id="GO:0005737">
    <property type="term" value="C:cytoplasm"/>
    <property type="evidence" value="ECO:0007669"/>
    <property type="project" value="UniProtKB-SubCell"/>
</dbReference>
<dbReference type="HAMAP" id="MF_01018">
    <property type="entry name" value="HisG_Short"/>
    <property type="match status" value="1"/>
</dbReference>
<comment type="function">
    <text evidence="14 15">Catalyzes the condensation of ATP and 5-phosphoribose 1-diphosphate to form N'-(5'-phosphoribosyl)-ATP (PR-ATP). Has a crucial role in the pathway because the rate of histidine biosynthesis seems to be controlled primarily by regulation of HisG enzymatic activity.</text>
</comment>
<dbReference type="InterPro" id="IPR018198">
    <property type="entry name" value="ATP_PRibTrfase_CS"/>
</dbReference>
<dbReference type="GO" id="GO:0005524">
    <property type="term" value="F:ATP binding"/>
    <property type="evidence" value="ECO:0007669"/>
    <property type="project" value="UniProtKB-KW"/>
</dbReference>
<dbReference type="GO" id="GO:0000105">
    <property type="term" value="P:L-histidine biosynthetic process"/>
    <property type="evidence" value="ECO:0007669"/>
    <property type="project" value="UniProtKB-UniRule"/>
</dbReference>
<evidence type="ECO:0000256" key="2">
    <source>
        <dbReference type="ARBA" id="ARBA00004496"/>
    </source>
</evidence>
<evidence type="ECO:0000256" key="10">
    <source>
        <dbReference type="ARBA" id="ARBA00022679"/>
    </source>
</evidence>
<reference evidence="17" key="1">
    <citation type="submission" date="2019-11" db="EMBL/GenBank/DDBJ databases">
        <authorList>
            <person name="Feng L."/>
        </authorList>
    </citation>
    <scope>NUCLEOTIDE SEQUENCE</scope>
    <source>
        <strain evidence="17">VrattiLFYP33</strain>
    </source>
</reference>
<keyword evidence="11 15" id="KW-0547">Nucleotide-binding</keyword>
<comment type="similarity">
    <text evidence="4 15">Belongs to the ATP phosphoribosyltransferase family. Short subfamily.</text>
</comment>
<evidence type="ECO:0000256" key="8">
    <source>
        <dbReference type="ARBA" id="ARBA00022605"/>
    </source>
</evidence>
<evidence type="ECO:0000256" key="6">
    <source>
        <dbReference type="ARBA" id="ARBA00020998"/>
    </source>
</evidence>
<dbReference type="AlphaFoldDB" id="A0A6N2ZFH4"/>
<dbReference type="FunFam" id="3.40.190.10:FF:000008">
    <property type="entry name" value="ATP phosphoribosyltransferase"/>
    <property type="match status" value="1"/>
</dbReference>
<dbReference type="InterPro" id="IPR001348">
    <property type="entry name" value="ATP_PRibTrfase_HisG"/>
</dbReference>
<dbReference type="Gene3D" id="3.40.190.10">
    <property type="entry name" value="Periplasmic binding protein-like II"/>
    <property type="match status" value="2"/>
</dbReference>
<feature type="domain" description="ATP phosphoribosyltransferase catalytic" evidence="16">
    <location>
        <begin position="52"/>
        <end position="201"/>
    </location>
</feature>
<dbReference type="PANTHER" id="PTHR21403:SF8">
    <property type="entry name" value="ATP PHOSPHORIBOSYLTRANSFERASE"/>
    <property type="match status" value="1"/>
</dbReference>
<keyword evidence="13 15" id="KW-0368">Histidine biosynthesis</keyword>
<evidence type="ECO:0000256" key="4">
    <source>
        <dbReference type="ARBA" id="ARBA00009489"/>
    </source>
</evidence>
<keyword evidence="9 15" id="KW-0328">Glycosyltransferase</keyword>
<evidence type="ECO:0000256" key="1">
    <source>
        <dbReference type="ARBA" id="ARBA00000915"/>
    </source>
</evidence>
<dbReference type="InterPro" id="IPR024893">
    <property type="entry name" value="ATP_PRibTrfase_HisG_short"/>
</dbReference>
<dbReference type="Pfam" id="PF01634">
    <property type="entry name" value="HisG"/>
    <property type="match status" value="1"/>
</dbReference>
<sequence>MLSIALTKGRVEDQVIPLFERCGIDCEPLRNKKRKLVITLGENLQVILVKGGDVLTYLNNGVVDIGIVGSDILEEQQNTGYELLDLQTGRCQFILASLAGYDLNEPRRHTIGTKYPNITKRYFASRGKDVEIIKIEGSVELAPLIGLADAIVDITETGTTLRENNLQIFDKLSPISTRLVANPLALKQKRGEIFDLVDRLKEARKLDMAK</sequence>
<evidence type="ECO:0000256" key="9">
    <source>
        <dbReference type="ARBA" id="ARBA00022676"/>
    </source>
</evidence>
<evidence type="ECO:0000259" key="16">
    <source>
        <dbReference type="Pfam" id="PF01634"/>
    </source>
</evidence>
<organism evidence="17">
    <name type="scientific">Veillonella ratti</name>
    <dbReference type="NCBI Taxonomy" id="103892"/>
    <lineage>
        <taxon>Bacteria</taxon>
        <taxon>Bacillati</taxon>
        <taxon>Bacillota</taxon>
        <taxon>Negativicutes</taxon>
        <taxon>Veillonellales</taxon>
        <taxon>Veillonellaceae</taxon>
        <taxon>Veillonella</taxon>
    </lineage>
</organism>
<gene>
    <name evidence="15 17" type="primary">hisG</name>
    <name evidence="17" type="ORF">VRLFYP33_00482</name>
</gene>
<comment type="pathway">
    <text evidence="3 15">Amino-acid biosynthesis; L-histidine biosynthesis; L-histidine from 5-phospho-alpha-D-ribose 1-diphosphate: step 1/9.</text>
</comment>
<keyword evidence="8 15" id="KW-0028">Amino-acid biosynthesis</keyword>
<comment type="catalytic activity">
    <reaction evidence="1 15">
        <text>1-(5-phospho-beta-D-ribosyl)-ATP + diphosphate = 5-phospho-alpha-D-ribose 1-diphosphate + ATP</text>
        <dbReference type="Rhea" id="RHEA:18473"/>
        <dbReference type="ChEBI" id="CHEBI:30616"/>
        <dbReference type="ChEBI" id="CHEBI:33019"/>
        <dbReference type="ChEBI" id="CHEBI:58017"/>
        <dbReference type="ChEBI" id="CHEBI:73183"/>
        <dbReference type="EC" id="2.4.2.17"/>
    </reaction>
</comment>
<dbReference type="NCBIfam" id="TIGR00070">
    <property type="entry name" value="hisG"/>
    <property type="match status" value="1"/>
</dbReference>
<evidence type="ECO:0000256" key="14">
    <source>
        <dbReference type="ARBA" id="ARBA00024861"/>
    </source>
</evidence>
<accession>A0A6N2ZFH4</accession>
<proteinExistence type="inferred from homology"/>
<comment type="subcellular location">
    <subcellularLocation>
        <location evidence="2 15">Cytoplasm</location>
    </subcellularLocation>
</comment>
<dbReference type="SUPFAM" id="SSF53850">
    <property type="entry name" value="Periplasmic binding protein-like II"/>
    <property type="match status" value="1"/>
</dbReference>
<dbReference type="EC" id="2.4.2.17" evidence="5 15"/>
<protein>
    <recommendedName>
        <fullName evidence="6 15">ATP phosphoribosyltransferase</fullName>
        <shortName evidence="15">ATP-PRT</shortName>
        <shortName evidence="15">ATP-PRTase</shortName>
        <ecNumber evidence="5 15">2.4.2.17</ecNumber>
    </recommendedName>
</protein>
<dbReference type="GO" id="GO:0003879">
    <property type="term" value="F:ATP phosphoribosyltransferase activity"/>
    <property type="evidence" value="ECO:0007669"/>
    <property type="project" value="UniProtKB-UniRule"/>
</dbReference>
<evidence type="ECO:0000256" key="7">
    <source>
        <dbReference type="ARBA" id="ARBA00022490"/>
    </source>
</evidence>
<evidence type="ECO:0000256" key="5">
    <source>
        <dbReference type="ARBA" id="ARBA00011946"/>
    </source>
</evidence>
<dbReference type="InterPro" id="IPR013820">
    <property type="entry name" value="ATP_PRibTrfase_cat"/>
</dbReference>
<dbReference type="UniPathway" id="UPA00031">
    <property type="reaction ID" value="UER00006"/>
</dbReference>
<evidence type="ECO:0000256" key="12">
    <source>
        <dbReference type="ARBA" id="ARBA00022840"/>
    </source>
</evidence>
<keyword evidence="10 15" id="KW-0808">Transferase</keyword>
<name>A0A6N2ZFH4_9FIRM</name>
<keyword evidence="12 15" id="KW-0067">ATP-binding</keyword>
<comment type="subunit">
    <text evidence="15">Heteromultimer composed of HisG and HisZ subunits.</text>
</comment>
<dbReference type="CDD" id="cd13595">
    <property type="entry name" value="PBP2_HisGs"/>
    <property type="match status" value="1"/>
</dbReference>
<keyword evidence="7 15" id="KW-0963">Cytoplasm</keyword>
<comment type="domain">
    <text evidence="15">Lacks the C-terminal regulatory region which is replaced by HisZ.</text>
</comment>
<evidence type="ECO:0000313" key="17">
    <source>
        <dbReference type="EMBL" id="VYT76748.1"/>
    </source>
</evidence>
<dbReference type="EMBL" id="CACRUX010000013">
    <property type="protein sequence ID" value="VYT76748.1"/>
    <property type="molecule type" value="Genomic_DNA"/>
</dbReference>